<name>A0A1Q5P5D3_9BACI</name>
<sequence>MAKPITSIVKTEVTPEQKRQNSLEELQTLLTEHDDALNKIITIIGDLHAIGVLDAASSMLQAKEDITKIALDQVAREPVTNLINHAMNASGALASIDPDVTAKLAGSVQSGLKAAEQQMEKDEKINILSLLKLINDPDINRAVRFGIHFLKGMGKELEK</sequence>
<dbReference type="InterPro" id="IPR012440">
    <property type="entry name" value="DUF1641"/>
</dbReference>
<gene>
    <name evidence="1" type="ORF">BLL40_03925</name>
</gene>
<dbReference type="STRING" id="1714354.BLL40_03925"/>
<evidence type="ECO:0000313" key="2">
    <source>
        <dbReference type="Proteomes" id="UP000186524"/>
    </source>
</evidence>
<protein>
    <recommendedName>
        <fullName evidence="3">DUF1641 domain-containing protein</fullName>
    </recommendedName>
</protein>
<evidence type="ECO:0008006" key="3">
    <source>
        <dbReference type="Google" id="ProtNLM"/>
    </source>
</evidence>
<dbReference type="EMBL" id="MRWQ01000004">
    <property type="protein sequence ID" value="OKL37466.1"/>
    <property type="molecule type" value="Genomic_DNA"/>
</dbReference>
<dbReference type="OrthoDB" id="147801at2"/>
<comment type="caution">
    <text evidence="1">The sequence shown here is derived from an EMBL/GenBank/DDBJ whole genome shotgun (WGS) entry which is preliminary data.</text>
</comment>
<organism evidence="1 2">
    <name type="scientific">Domibacillus mangrovi</name>
    <dbReference type="NCBI Taxonomy" id="1714354"/>
    <lineage>
        <taxon>Bacteria</taxon>
        <taxon>Bacillati</taxon>
        <taxon>Bacillota</taxon>
        <taxon>Bacilli</taxon>
        <taxon>Bacillales</taxon>
        <taxon>Bacillaceae</taxon>
        <taxon>Domibacillus</taxon>
    </lineage>
</organism>
<dbReference type="PANTHER" id="PTHR38433">
    <property type="match status" value="1"/>
</dbReference>
<keyword evidence="2" id="KW-1185">Reference proteome</keyword>
<reference evidence="1 2" key="1">
    <citation type="submission" date="2016-12" db="EMBL/GenBank/DDBJ databases">
        <title>Domibacillus sp. SAOS 44 whole genome sequencing.</title>
        <authorList>
            <person name="Verma A."/>
            <person name="Krishnamurthi S."/>
        </authorList>
    </citation>
    <scope>NUCLEOTIDE SEQUENCE [LARGE SCALE GENOMIC DNA]</scope>
    <source>
        <strain evidence="1 2">SAOS 44</strain>
    </source>
</reference>
<proteinExistence type="predicted"/>
<dbReference type="PANTHER" id="PTHR38433:SF1">
    <property type="entry name" value="DUF1641 DOMAIN-CONTAINING PROTEIN"/>
    <property type="match status" value="1"/>
</dbReference>
<dbReference type="AlphaFoldDB" id="A0A1Q5P5D3"/>
<accession>A0A1Q5P5D3</accession>
<evidence type="ECO:0000313" key="1">
    <source>
        <dbReference type="EMBL" id="OKL37466.1"/>
    </source>
</evidence>
<dbReference type="Proteomes" id="UP000186524">
    <property type="component" value="Unassembled WGS sequence"/>
</dbReference>
<dbReference type="Pfam" id="PF07849">
    <property type="entry name" value="DUF1641"/>
    <property type="match status" value="1"/>
</dbReference>
<dbReference type="RefSeq" id="WP_073710619.1">
    <property type="nucleotide sequence ID" value="NZ_MRWQ01000004.1"/>
</dbReference>